<keyword evidence="2 4" id="KW-0597">Phosphoprotein</keyword>
<evidence type="ECO:0000256" key="1">
    <source>
        <dbReference type="ARBA" id="ARBA00018672"/>
    </source>
</evidence>
<evidence type="ECO:0000259" key="5">
    <source>
        <dbReference type="PROSITE" id="PS50110"/>
    </source>
</evidence>
<dbReference type="Gene3D" id="3.40.50.2300">
    <property type="match status" value="1"/>
</dbReference>
<comment type="function">
    <text evidence="3">May play the central regulatory role in sporulation. It may be an element of the effector pathway responsible for the activation of sporulation genes in response to nutritional stress. Spo0A may act in concert with spo0H (a sigma factor) to control the expression of some genes that are critical to the sporulation process.</text>
</comment>
<feature type="modified residue" description="4-aspartylphosphate" evidence="4">
    <location>
        <position position="52"/>
    </location>
</feature>
<evidence type="ECO:0000256" key="2">
    <source>
        <dbReference type="ARBA" id="ARBA00022553"/>
    </source>
</evidence>
<gene>
    <name evidence="6" type="ORF">R50_2106</name>
</gene>
<dbReference type="EMBL" id="LR778114">
    <property type="protein sequence ID" value="CAB1129603.1"/>
    <property type="molecule type" value="Genomic_DNA"/>
</dbReference>
<accession>A0A6F8ZJG8</accession>
<dbReference type="GO" id="GO:0000160">
    <property type="term" value="P:phosphorelay signal transduction system"/>
    <property type="evidence" value="ECO:0007669"/>
    <property type="project" value="InterPro"/>
</dbReference>
<keyword evidence="7" id="KW-1185">Reference proteome</keyword>
<feature type="domain" description="Response regulatory" evidence="5">
    <location>
        <begin position="3"/>
        <end position="116"/>
    </location>
</feature>
<protein>
    <recommendedName>
        <fullName evidence="1">Stage 0 sporulation protein A homolog</fullName>
    </recommendedName>
</protein>
<dbReference type="InterPro" id="IPR011006">
    <property type="entry name" value="CheY-like_superfamily"/>
</dbReference>
<dbReference type="KEGG" id="hfv:R50_2106"/>
<dbReference type="Pfam" id="PF00072">
    <property type="entry name" value="Response_reg"/>
    <property type="match status" value="1"/>
</dbReference>
<proteinExistence type="predicted"/>
<dbReference type="Proteomes" id="UP000503399">
    <property type="component" value="Chromosome"/>
</dbReference>
<reference evidence="6 7" key="1">
    <citation type="submission" date="2020-02" db="EMBL/GenBank/DDBJ databases">
        <authorList>
            <person name="Hogendoorn C."/>
        </authorList>
    </citation>
    <scope>NUCLEOTIDE SEQUENCE [LARGE SCALE GENOMIC DNA]</scope>
    <source>
        <strain evidence="6">R501</strain>
    </source>
</reference>
<sequence length="121" mass="12736">MASILVVDDDCDICSIIALALEPLGVTVLAASSCRQALELCRRERPALILLDAILPGEEGPCLTQIRSHADLAGLPVVAMSGDPLRAQALQAEGAVAVLPKPFPLEELRQLVRRWGGTGSA</sequence>
<organism evidence="6 7">
    <name type="scientific">Candidatus Hydrogenisulfobacillus filiaventi</name>
    <dbReference type="NCBI Taxonomy" id="2707344"/>
    <lineage>
        <taxon>Bacteria</taxon>
        <taxon>Bacillati</taxon>
        <taxon>Bacillota</taxon>
        <taxon>Clostridia</taxon>
        <taxon>Eubacteriales</taxon>
        <taxon>Clostridiales Family XVII. Incertae Sedis</taxon>
        <taxon>Candidatus Hydrogenisulfobacillus</taxon>
    </lineage>
</organism>
<evidence type="ECO:0000256" key="4">
    <source>
        <dbReference type="PROSITE-ProRule" id="PRU00169"/>
    </source>
</evidence>
<dbReference type="PANTHER" id="PTHR44591">
    <property type="entry name" value="STRESS RESPONSE REGULATOR PROTEIN 1"/>
    <property type="match status" value="1"/>
</dbReference>
<evidence type="ECO:0000256" key="3">
    <source>
        <dbReference type="ARBA" id="ARBA00024867"/>
    </source>
</evidence>
<dbReference type="PROSITE" id="PS50110">
    <property type="entry name" value="RESPONSE_REGULATORY"/>
    <property type="match status" value="1"/>
</dbReference>
<dbReference type="InterPro" id="IPR050595">
    <property type="entry name" value="Bact_response_regulator"/>
</dbReference>
<name>A0A6F8ZJG8_9FIRM</name>
<dbReference type="AlphaFoldDB" id="A0A6F8ZJG8"/>
<evidence type="ECO:0000313" key="7">
    <source>
        <dbReference type="Proteomes" id="UP000503399"/>
    </source>
</evidence>
<dbReference type="SMART" id="SM00448">
    <property type="entry name" value="REC"/>
    <property type="match status" value="1"/>
</dbReference>
<evidence type="ECO:0000313" key="6">
    <source>
        <dbReference type="EMBL" id="CAB1129603.1"/>
    </source>
</evidence>
<dbReference type="SUPFAM" id="SSF52172">
    <property type="entry name" value="CheY-like"/>
    <property type="match status" value="1"/>
</dbReference>
<dbReference type="InterPro" id="IPR001789">
    <property type="entry name" value="Sig_transdc_resp-reg_receiver"/>
</dbReference>
<dbReference type="PANTHER" id="PTHR44591:SF3">
    <property type="entry name" value="RESPONSE REGULATORY DOMAIN-CONTAINING PROTEIN"/>
    <property type="match status" value="1"/>
</dbReference>